<dbReference type="GO" id="GO:0004605">
    <property type="term" value="F:phosphatidate cytidylyltransferase activity"/>
    <property type="evidence" value="ECO:0007669"/>
    <property type="project" value="UniProtKB-EC"/>
</dbReference>
<comment type="catalytic activity">
    <reaction evidence="1 18">
        <text>a 1,2-diacyl-sn-glycero-3-phosphate + CTP + H(+) = a CDP-1,2-diacyl-sn-glycerol + diphosphate</text>
        <dbReference type="Rhea" id="RHEA:16229"/>
        <dbReference type="ChEBI" id="CHEBI:15378"/>
        <dbReference type="ChEBI" id="CHEBI:33019"/>
        <dbReference type="ChEBI" id="CHEBI:37563"/>
        <dbReference type="ChEBI" id="CHEBI:58332"/>
        <dbReference type="ChEBI" id="CHEBI:58608"/>
        <dbReference type="EC" id="2.7.7.41"/>
    </reaction>
</comment>
<feature type="transmembrane region" description="Helical" evidence="19">
    <location>
        <begin position="181"/>
        <end position="200"/>
    </location>
</feature>
<evidence type="ECO:0000256" key="1">
    <source>
        <dbReference type="ARBA" id="ARBA00001698"/>
    </source>
</evidence>
<evidence type="ECO:0000256" key="17">
    <source>
        <dbReference type="ARBA" id="ARBA00023264"/>
    </source>
</evidence>
<evidence type="ECO:0000256" key="15">
    <source>
        <dbReference type="ARBA" id="ARBA00023136"/>
    </source>
</evidence>
<evidence type="ECO:0000256" key="8">
    <source>
        <dbReference type="ARBA" id="ARBA00022475"/>
    </source>
</evidence>
<dbReference type="eggNOG" id="COG0575">
    <property type="taxonomic scope" value="Bacteria"/>
</dbReference>
<dbReference type="STRING" id="879212.DespoDRAFT_02773"/>
<dbReference type="InterPro" id="IPR000374">
    <property type="entry name" value="PC_trans"/>
</dbReference>
<dbReference type="PANTHER" id="PTHR46382:SF1">
    <property type="entry name" value="PHOSPHATIDATE CYTIDYLYLTRANSFERASE"/>
    <property type="match status" value="1"/>
</dbReference>
<feature type="transmembrane region" description="Helical" evidence="19">
    <location>
        <begin position="254"/>
        <end position="271"/>
    </location>
</feature>
<evidence type="ECO:0000256" key="12">
    <source>
        <dbReference type="ARBA" id="ARBA00022695"/>
    </source>
</evidence>
<dbReference type="Proteomes" id="UP000005778">
    <property type="component" value="Chromosome"/>
</dbReference>
<dbReference type="EC" id="2.7.7.41" evidence="6 18"/>
<name>I5B534_9BACT</name>
<evidence type="ECO:0000256" key="18">
    <source>
        <dbReference type="RuleBase" id="RU003938"/>
    </source>
</evidence>
<dbReference type="GO" id="GO:0016024">
    <property type="term" value="P:CDP-diacylglycerol biosynthetic process"/>
    <property type="evidence" value="ECO:0007669"/>
    <property type="project" value="UniProtKB-UniPathway"/>
</dbReference>
<keyword evidence="13 19" id="KW-1133">Transmembrane helix</keyword>
<dbReference type="UniPathway" id="UPA00557">
    <property type="reaction ID" value="UER00614"/>
</dbReference>
<evidence type="ECO:0000256" key="11">
    <source>
        <dbReference type="ARBA" id="ARBA00022692"/>
    </source>
</evidence>
<reference evidence="20 21" key="2">
    <citation type="submission" date="2012-02" db="EMBL/GenBank/DDBJ databases">
        <title>Improved High-Quality Draft sequence of Desulfobacter postgatei 2ac9.</title>
        <authorList>
            <consortium name="US DOE Joint Genome Institute"/>
            <person name="Lucas S."/>
            <person name="Han J."/>
            <person name="Lapidus A."/>
            <person name="Cheng J.-F."/>
            <person name="Goodwin L."/>
            <person name="Pitluck S."/>
            <person name="Peters L."/>
            <person name="Ovchinnikova G."/>
            <person name="Held B."/>
            <person name="Detter J.C."/>
            <person name="Han C."/>
            <person name="Tapia R."/>
            <person name="Land M."/>
            <person name="Hauser L."/>
            <person name="Kyrpides N."/>
            <person name="Ivanova N."/>
            <person name="Pagani I."/>
            <person name="Orellana R."/>
            <person name="Lovley D."/>
            <person name="Woyke T."/>
        </authorList>
    </citation>
    <scope>NUCLEOTIDE SEQUENCE [LARGE SCALE GENOMIC DNA]</scope>
    <source>
        <strain evidence="20 21">2ac9</strain>
    </source>
</reference>
<dbReference type="HOGENOM" id="CLU_037294_3_1_7"/>
<comment type="pathway">
    <text evidence="4">Lipid metabolism.</text>
</comment>
<dbReference type="Pfam" id="PF01148">
    <property type="entry name" value="CTP_transf_1"/>
    <property type="match status" value="1"/>
</dbReference>
<evidence type="ECO:0000256" key="9">
    <source>
        <dbReference type="ARBA" id="ARBA00022516"/>
    </source>
</evidence>
<feature type="transmembrane region" description="Helical" evidence="19">
    <location>
        <begin position="112"/>
        <end position="133"/>
    </location>
</feature>
<keyword evidence="21" id="KW-1185">Reference proteome</keyword>
<evidence type="ECO:0000256" key="7">
    <source>
        <dbReference type="ARBA" id="ARBA00019373"/>
    </source>
</evidence>
<keyword evidence="10 18" id="KW-0808">Transferase</keyword>
<keyword evidence="17" id="KW-1208">Phospholipid metabolism</keyword>
<evidence type="ECO:0000256" key="4">
    <source>
        <dbReference type="ARBA" id="ARBA00005189"/>
    </source>
</evidence>
<evidence type="ECO:0000256" key="13">
    <source>
        <dbReference type="ARBA" id="ARBA00022989"/>
    </source>
</evidence>
<keyword evidence="14" id="KW-0443">Lipid metabolism</keyword>
<sequence>MMQHFKRWLTALILVPFLLWVIIKGSILLFAALVSGVSIFAIFEYLDIICANDTDPVSQTTRIVSYVACIVLVMGACIGSWQILFFILALDMIALCVFVLARFSTVPHIFDLVARQVLGVVYIPLSLATLVLIRNMAGGALWVIWLLIVCFANDTGALYVGTFKGKHKLAPKISPNKTIEGAVGGLVISVTAGFVFNLIFFHDILLALICIPCALCVAVAGQVGDLFESAMKRVGHIKDSGKILPGHGGMLDRIDGLLLAIPVFYFFSVFVL</sequence>
<dbReference type="GO" id="GO:0005886">
    <property type="term" value="C:plasma membrane"/>
    <property type="evidence" value="ECO:0007669"/>
    <property type="project" value="UniProtKB-SubCell"/>
</dbReference>
<organism evidence="20 21">
    <name type="scientific">Desulfobacter postgatei 2ac9</name>
    <dbReference type="NCBI Taxonomy" id="879212"/>
    <lineage>
        <taxon>Bacteria</taxon>
        <taxon>Pseudomonadati</taxon>
        <taxon>Thermodesulfobacteriota</taxon>
        <taxon>Desulfobacteria</taxon>
        <taxon>Desulfobacterales</taxon>
        <taxon>Desulfobacteraceae</taxon>
        <taxon>Desulfobacter</taxon>
    </lineage>
</organism>
<evidence type="ECO:0000256" key="14">
    <source>
        <dbReference type="ARBA" id="ARBA00023098"/>
    </source>
</evidence>
<keyword evidence="11 18" id="KW-0812">Transmembrane</keyword>
<feature type="transmembrane region" description="Helical" evidence="19">
    <location>
        <begin position="139"/>
        <end position="160"/>
    </location>
</feature>
<evidence type="ECO:0000313" key="21">
    <source>
        <dbReference type="Proteomes" id="UP000005778"/>
    </source>
</evidence>
<keyword evidence="15 19" id="KW-0472">Membrane</keyword>
<proteinExistence type="inferred from homology"/>
<comment type="subcellular location">
    <subcellularLocation>
        <location evidence="2">Cell membrane</location>
        <topology evidence="2">Multi-pass membrane protein</topology>
    </subcellularLocation>
</comment>
<dbReference type="PANTHER" id="PTHR46382">
    <property type="entry name" value="PHOSPHATIDATE CYTIDYLYLTRANSFERASE"/>
    <property type="match status" value="1"/>
</dbReference>
<dbReference type="AlphaFoldDB" id="I5B534"/>
<gene>
    <name evidence="20" type="ORF">DespoDRAFT_02773</name>
</gene>
<comment type="similarity">
    <text evidence="5 18">Belongs to the CDS family.</text>
</comment>
<dbReference type="RefSeq" id="WP_004074199.1">
    <property type="nucleotide sequence ID" value="NZ_CM001488.1"/>
</dbReference>
<evidence type="ECO:0000256" key="16">
    <source>
        <dbReference type="ARBA" id="ARBA00023209"/>
    </source>
</evidence>
<feature type="transmembrane region" description="Helical" evidence="19">
    <location>
        <begin position="206"/>
        <end position="227"/>
    </location>
</feature>
<accession>I5B534</accession>
<evidence type="ECO:0000313" key="20">
    <source>
        <dbReference type="EMBL" id="EIM64597.1"/>
    </source>
</evidence>
<evidence type="ECO:0000256" key="19">
    <source>
        <dbReference type="SAM" id="Phobius"/>
    </source>
</evidence>
<evidence type="ECO:0000256" key="2">
    <source>
        <dbReference type="ARBA" id="ARBA00004651"/>
    </source>
</evidence>
<dbReference type="EMBL" id="CM001488">
    <property type="protein sequence ID" value="EIM64597.1"/>
    <property type="molecule type" value="Genomic_DNA"/>
</dbReference>
<comment type="pathway">
    <text evidence="3 18">Phospholipid metabolism; CDP-diacylglycerol biosynthesis; CDP-diacylglycerol from sn-glycerol 3-phosphate: step 3/3.</text>
</comment>
<feature type="transmembrane region" description="Helical" evidence="19">
    <location>
        <begin position="29"/>
        <end position="51"/>
    </location>
</feature>
<evidence type="ECO:0000256" key="5">
    <source>
        <dbReference type="ARBA" id="ARBA00010185"/>
    </source>
</evidence>
<evidence type="ECO:0000256" key="10">
    <source>
        <dbReference type="ARBA" id="ARBA00022679"/>
    </source>
</evidence>
<evidence type="ECO:0000256" key="3">
    <source>
        <dbReference type="ARBA" id="ARBA00005119"/>
    </source>
</evidence>
<keyword evidence="8" id="KW-1003">Cell membrane</keyword>
<keyword evidence="12 18" id="KW-0548">Nucleotidyltransferase</keyword>
<reference evidence="20 21" key="1">
    <citation type="submission" date="2011-09" db="EMBL/GenBank/DDBJ databases">
        <authorList>
            <consortium name="US DOE Joint Genome Institute (JGI-PGF)"/>
            <person name="Lucas S."/>
            <person name="Han J."/>
            <person name="Lapidus A."/>
            <person name="Cheng J.-F."/>
            <person name="Goodwin L."/>
            <person name="Pitluck S."/>
            <person name="Peters L."/>
            <person name="Land M.L."/>
            <person name="Hauser L."/>
            <person name="Orellana R."/>
            <person name="Lovley D."/>
            <person name="Woyke T.J."/>
        </authorList>
    </citation>
    <scope>NUCLEOTIDE SEQUENCE [LARGE SCALE GENOMIC DNA]</scope>
    <source>
        <strain evidence="20 21">2ac9</strain>
    </source>
</reference>
<evidence type="ECO:0000256" key="6">
    <source>
        <dbReference type="ARBA" id="ARBA00012487"/>
    </source>
</evidence>
<dbReference type="PROSITE" id="PS01315">
    <property type="entry name" value="CDS"/>
    <property type="match status" value="1"/>
</dbReference>
<protein>
    <recommendedName>
        <fullName evidence="7 18">Phosphatidate cytidylyltransferase</fullName>
        <ecNumber evidence="6 18">2.7.7.41</ecNumber>
    </recommendedName>
</protein>
<keyword evidence="9" id="KW-0444">Lipid biosynthesis</keyword>
<feature type="transmembrane region" description="Helical" evidence="19">
    <location>
        <begin position="63"/>
        <end position="81"/>
    </location>
</feature>
<keyword evidence="16" id="KW-0594">Phospholipid biosynthesis</keyword>